<evidence type="ECO:0000313" key="3">
    <source>
        <dbReference type="Proteomes" id="UP001066276"/>
    </source>
</evidence>
<gene>
    <name evidence="2" type="ORF">NDU88_001017</name>
</gene>
<name>A0AAV7LBC6_PLEWA</name>
<dbReference type="Proteomes" id="UP001066276">
    <property type="component" value="Chromosome 11"/>
</dbReference>
<feature type="region of interest" description="Disordered" evidence="1">
    <location>
        <begin position="1"/>
        <end position="118"/>
    </location>
</feature>
<dbReference type="AlphaFoldDB" id="A0AAV7LBC6"/>
<comment type="caution">
    <text evidence="2">The sequence shown here is derived from an EMBL/GenBank/DDBJ whole genome shotgun (WGS) entry which is preliminary data.</text>
</comment>
<proteinExistence type="predicted"/>
<accession>A0AAV7LBC6</accession>
<keyword evidence="3" id="KW-1185">Reference proteome</keyword>
<evidence type="ECO:0000313" key="2">
    <source>
        <dbReference type="EMBL" id="KAJ1087854.1"/>
    </source>
</evidence>
<sequence>MGSCTVSPYGKTSVHRIPGGTTAPLPQGRSALEGLEPGVPGDCASSVKAAHEPRPLRLQGNLTRAGARRGGRCPASGRGKQGSRTGTAAPGNRAGETRAPGTPPLKQRSTSAGVMRPRGCGQWRRGLGDGEIAQVVSVELPLGRHSVCCELCRSRCEQQTGMLGQKTSISLHCIDVTRLALGVGVVLALKGVALQRSKTLESCLGDVVPMFVVLIQDINARNSRGDTFRFQKLFVSVRLFSCI</sequence>
<organism evidence="2 3">
    <name type="scientific">Pleurodeles waltl</name>
    <name type="common">Iberian ribbed newt</name>
    <dbReference type="NCBI Taxonomy" id="8319"/>
    <lineage>
        <taxon>Eukaryota</taxon>
        <taxon>Metazoa</taxon>
        <taxon>Chordata</taxon>
        <taxon>Craniata</taxon>
        <taxon>Vertebrata</taxon>
        <taxon>Euteleostomi</taxon>
        <taxon>Amphibia</taxon>
        <taxon>Batrachia</taxon>
        <taxon>Caudata</taxon>
        <taxon>Salamandroidea</taxon>
        <taxon>Salamandridae</taxon>
        <taxon>Pleurodelinae</taxon>
        <taxon>Pleurodeles</taxon>
    </lineage>
</organism>
<reference evidence="2" key="1">
    <citation type="journal article" date="2022" name="bioRxiv">
        <title>Sequencing and chromosome-scale assembly of the giantPleurodeles waltlgenome.</title>
        <authorList>
            <person name="Brown T."/>
            <person name="Elewa A."/>
            <person name="Iarovenko S."/>
            <person name="Subramanian E."/>
            <person name="Araus A.J."/>
            <person name="Petzold A."/>
            <person name="Susuki M."/>
            <person name="Suzuki K.-i.T."/>
            <person name="Hayashi T."/>
            <person name="Toyoda A."/>
            <person name="Oliveira C."/>
            <person name="Osipova E."/>
            <person name="Leigh N.D."/>
            <person name="Simon A."/>
            <person name="Yun M.H."/>
        </authorList>
    </citation>
    <scope>NUCLEOTIDE SEQUENCE</scope>
    <source>
        <strain evidence="2">20211129_DDA</strain>
        <tissue evidence="2">Liver</tissue>
    </source>
</reference>
<evidence type="ECO:0000256" key="1">
    <source>
        <dbReference type="SAM" id="MobiDB-lite"/>
    </source>
</evidence>
<protein>
    <submittedName>
        <fullName evidence="2">Uncharacterized protein</fullName>
    </submittedName>
</protein>
<dbReference type="EMBL" id="JANPWB010000015">
    <property type="protein sequence ID" value="KAJ1087854.1"/>
    <property type="molecule type" value="Genomic_DNA"/>
</dbReference>